<dbReference type="InterPro" id="IPR014729">
    <property type="entry name" value="Rossmann-like_a/b/a_fold"/>
</dbReference>
<dbReference type="AlphaFoldDB" id="D7EA34"/>
<dbReference type="Gene3D" id="3.40.50.620">
    <property type="entry name" value="HUPs"/>
    <property type="match status" value="1"/>
</dbReference>
<dbReference type="Proteomes" id="UP000000391">
    <property type="component" value="Chromosome"/>
</dbReference>
<dbReference type="OrthoDB" id="61764at2157"/>
<evidence type="ECO:0000313" key="3">
    <source>
        <dbReference type="Proteomes" id="UP000000391"/>
    </source>
</evidence>
<dbReference type="InterPro" id="IPR005232">
    <property type="entry name" value="LarE"/>
</dbReference>
<name>D7EA34_METEZ</name>
<dbReference type="STRING" id="644295.Metev_1872"/>
<evidence type="ECO:0000313" key="2">
    <source>
        <dbReference type="EMBL" id="ADI74705.1"/>
    </source>
</evidence>
<dbReference type="CDD" id="cd01990">
    <property type="entry name" value="LarE-like"/>
    <property type="match status" value="1"/>
</dbReference>
<dbReference type="InterPro" id="IPR022310">
    <property type="entry name" value="NAD/GMP_synthase"/>
</dbReference>
<protein>
    <submittedName>
        <fullName evidence="2">PP-loop domain-containing protein</fullName>
    </submittedName>
</protein>
<dbReference type="Pfam" id="PF02540">
    <property type="entry name" value="NAD_synthase"/>
    <property type="match status" value="1"/>
</dbReference>
<sequence>MTLYEPVDTLKEVIAKKGPMVIAFSGGVDSSLLSLLAKETLGNQHLCILLDSPLVPQHSIEQAKKISNEFDLNFEILPFKALNKSGIVDNPKDRCYHCKKASSQLLKCYALNKGFNCIADGTNLSDLGEYRPGLAAGEEENIAHPFVDAEISKPDIRKIAKERGYDFWNLPSSSCLASRIPYNEILTEDKLKKVDKAENLLSSFGFTQGRVRLHGKGAIARIEISDKELESFLNYRKNVVSELKDLGITYITVDIEGYRSGSMDEIL</sequence>
<dbReference type="PANTHER" id="PTHR43169">
    <property type="entry name" value="EXSB FAMILY PROTEIN"/>
    <property type="match status" value="1"/>
</dbReference>
<dbReference type="InterPro" id="IPR052188">
    <property type="entry name" value="Ni-pincer_cofactor_biosynth"/>
</dbReference>
<dbReference type="RefSeq" id="WP_013195270.1">
    <property type="nucleotide sequence ID" value="NC_014253.1"/>
</dbReference>
<dbReference type="PANTHER" id="PTHR43169:SF2">
    <property type="entry name" value="NAD_GMP SYNTHASE DOMAIN-CONTAINING PROTEIN"/>
    <property type="match status" value="1"/>
</dbReference>
<dbReference type="NCBIfam" id="TIGR00268">
    <property type="entry name" value="ATP-dependent sacrificial sulfur transferase LarE"/>
    <property type="match status" value="1"/>
</dbReference>
<accession>D7EA34</accession>
<dbReference type="SUPFAM" id="SSF52402">
    <property type="entry name" value="Adenine nucleotide alpha hydrolases-like"/>
    <property type="match status" value="1"/>
</dbReference>
<dbReference type="HOGENOM" id="CLU_061181_2_0_2"/>
<organism evidence="2 3">
    <name type="scientific">Methanohalobium evestigatum (strain ATCC BAA-1072 / DSM 3721 / NBRC 107634 / OCM 161 / Z-7303)</name>
    <dbReference type="NCBI Taxonomy" id="644295"/>
    <lineage>
        <taxon>Archaea</taxon>
        <taxon>Methanobacteriati</taxon>
        <taxon>Methanobacteriota</taxon>
        <taxon>Stenosarchaea group</taxon>
        <taxon>Methanomicrobia</taxon>
        <taxon>Methanosarcinales</taxon>
        <taxon>Methanosarcinaceae</taxon>
        <taxon>Methanohalobium</taxon>
    </lineage>
</organism>
<dbReference type="GO" id="GO:0006163">
    <property type="term" value="P:purine nucleotide metabolic process"/>
    <property type="evidence" value="ECO:0007669"/>
    <property type="project" value="UniProtKB-ARBA"/>
</dbReference>
<dbReference type="GO" id="GO:0016783">
    <property type="term" value="F:sulfurtransferase activity"/>
    <property type="evidence" value="ECO:0007669"/>
    <property type="project" value="InterPro"/>
</dbReference>
<proteinExistence type="predicted"/>
<dbReference type="EMBL" id="CP002069">
    <property type="protein sequence ID" value="ADI74705.1"/>
    <property type="molecule type" value="Genomic_DNA"/>
</dbReference>
<dbReference type="KEGG" id="mev:Metev_1872"/>
<evidence type="ECO:0000259" key="1">
    <source>
        <dbReference type="Pfam" id="PF02540"/>
    </source>
</evidence>
<dbReference type="PIRSF" id="PIRSF006661">
    <property type="entry name" value="PP-lp_UCP006661"/>
    <property type="match status" value="1"/>
</dbReference>
<reference evidence="2 3" key="1">
    <citation type="submission" date="2010-06" db="EMBL/GenBank/DDBJ databases">
        <title>Complete sequence chromosome of Methanohalobium evestigatum Z-7303.</title>
        <authorList>
            <consortium name="US DOE Joint Genome Institute"/>
            <person name="Lucas S."/>
            <person name="Copeland A."/>
            <person name="Lapidus A."/>
            <person name="Cheng J.-F."/>
            <person name="Bruce D."/>
            <person name="Goodwin L."/>
            <person name="Pitluck S."/>
            <person name="Saunders E."/>
            <person name="Detter J.C."/>
            <person name="Han C."/>
            <person name="Tapia R."/>
            <person name="Land M."/>
            <person name="Hauser L."/>
            <person name="Kyrpides N."/>
            <person name="Mikhailova N."/>
            <person name="Sieprawska-Lupa M."/>
            <person name="Whitman W.B."/>
            <person name="Anderson I."/>
            <person name="Woyke T."/>
        </authorList>
    </citation>
    <scope>NUCLEOTIDE SEQUENCE [LARGE SCALE GENOMIC DNA]</scope>
    <source>
        <strain evidence="3">ATCC BAA-1072 / DSM 3721 / NBRC 107634 / OCM 161 / Z-7303</strain>
    </source>
</reference>
<gene>
    <name evidence="2" type="ordered locus">Metev_1872</name>
</gene>
<feature type="domain" description="NAD/GMP synthase" evidence="1">
    <location>
        <begin position="8"/>
        <end position="81"/>
    </location>
</feature>
<dbReference type="GeneID" id="9347527"/>
<keyword evidence="3" id="KW-1185">Reference proteome</keyword>